<sequence length="246" mass="28298">MESSEQLYLKHLDRNISTMNSMDVGHYQIADVQSIYRLLMIKDRETLLRIFLLSEEPHEDTLTGQEWEKVQFYWKSIIIAASLQANIQRYTPMTMAQIFSLLAAIDDMEASQFNAGAHFLTDKMLALYASGMEEFDNISNPHVAKCVRLIHSQVKSPDLSLNTIAKKLNISSPYLSSIFQKEMEMTLITYIHKVKIEASLDHLKFTNHPVQQIAKEYGYSSITTYGRKFKEIMGTTPLKYRKSNGI</sequence>
<protein>
    <submittedName>
        <fullName evidence="5">AraC-type DNA-binding protein</fullName>
    </submittedName>
</protein>
<dbReference type="PANTHER" id="PTHR43280:SF2">
    <property type="entry name" value="HTH-TYPE TRANSCRIPTIONAL REGULATOR EXSA"/>
    <property type="match status" value="1"/>
</dbReference>
<organism evidence="5 6">
    <name type="scientific">Salimicrobium flavidum</name>
    <dbReference type="NCBI Taxonomy" id="570947"/>
    <lineage>
        <taxon>Bacteria</taxon>
        <taxon>Bacillati</taxon>
        <taxon>Bacillota</taxon>
        <taxon>Bacilli</taxon>
        <taxon>Bacillales</taxon>
        <taxon>Bacillaceae</taxon>
        <taxon>Salimicrobium</taxon>
    </lineage>
</organism>
<dbReference type="GO" id="GO:0043565">
    <property type="term" value="F:sequence-specific DNA binding"/>
    <property type="evidence" value="ECO:0007669"/>
    <property type="project" value="InterPro"/>
</dbReference>
<dbReference type="Proteomes" id="UP000187608">
    <property type="component" value="Unassembled WGS sequence"/>
</dbReference>
<keyword evidence="2 5" id="KW-0238">DNA-binding</keyword>
<dbReference type="SUPFAM" id="SSF46689">
    <property type="entry name" value="Homeodomain-like"/>
    <property type="match status" value="1"/>
</dbReference>
<keyword evidence="3" id="KW-0804">Transcription</keyword>
<dbReference type="InterPro" id="IPR018060">
    <property type="entry name" value="HTH_AraC"/>
</dbReference>
<keyword evidence="1" id="KW-0805">Transcription regulation</keyword>
<dbReference type="PROSITE" id="PS01124">
    <property type="entry name" value="HTH_ARAC_FAMILY_2"/>
    <property type="match status" value="1"/>
</dbReference>
<keyword evidence="6" id="KW-1185">Reference proteome</keyword>
<dbReference type="PANTHER" id="PTHR43280">
    <property type="entry name" value="ARAC-FAMILY TRANSCRIPTIONAL REGULATOR"/>
    <property type="match status" value="1"/>
</dbReference>
<evidence type="ECO:0000259" key="4">
    <source>
        <dbReference type="PROSITE" id="PS01124"/>
    </source>
</evidence>
<dbReference type="GO" id="GO:0003700">
    <property type="term" value="F:DNA-binding transcription factor activity"/>
    <property type="evidence" value="ECO:0007669"/>
    <property type="project" value="InterPro"/>
</dbReference>
<dbReference type="RefSeq" id="WP_076557446.1">
    <property type="nucleotide sequence ID" value="NZ_FTOC01000003.1"/>
</dbReference>
<reference evidence="6" key="1">
    <citation type="submission" date="2017-01" db="EMBL/GenBank/DDBJ databases">
        <authorList>
            <person name="Varghese N."/>
            <person name="Submissions S."/>
        </authorList>
    </citation>
    <scope>NUCLEOTIDE SEQUENCE [LARGE SCALE GENOMIC DNA]</scope>
    <source>
        <strain evidence="6">DSM 23127</strain>
    </source>
</reference>
<dbReference type="Pfam" id="PF12833">
    <property type="entry name" value="HTH_18"/>
    <property type="match status" value="1"/>
</dbReference>
<evidence type="ECO:0000313" key="6">
    <source>
        <dbReference type="Proteomes" id="UP000187608"/>
    </source>
</evidence>
<evidence type="ECO:0000256" key="3">
    <source>
        <dbReference type="ARBA" id="ARBA00023163"/>
    </source>
</evidence>
<gene>
    <name evidence="5" type="ORF">SAMN05421687_1034</name>
</gene>
<dbReference type="STRING" id="570947.SAMN05421687_1034"/>
<dbReference type="OrthoDB" id="247151at2"/>
<dbReference type="InterPro" id="IPR009057">
    <property type="entry name" value="Homeodomain-like_sf"/>
</dbReference>
<dbReference type="AlphaFoldDB" id="A0A1N7IYR0"/>
<evidence type="ECO:0000313" key="5">
    <source>
        <dbReference type="EMBL" id="SIS42248.1"/>
    </source>
</evidence>
<dbReference type="Gene3D" id="1.10.10.60">
    <property type="entry name" value="Homeodomain-like"/>
    <property type="match status" value="2"/>
</dbReference>
<proteinExistence type="predicted"/>
<dbReference type="EMBL" id="FTOC01000003">
    <property type="protein sequence ID" value="SIS42248.1"/>
    <property type="molecule type" value="Genomic_DNA"/>
</dbReference>
<feature type="domain" description="HTH araC/xylS-type" evidence="4">
    <location>
        <begin position="144"/>
        <end position="243"/>
    </location>
</feature>
<evidence type="ECO:0000256" key="2">
    <source>
        <dbReference type="ARBA" id="ARBA00023125"/>
    </source>
</evidence>
<dbReference type="SMART" id="SM00342">
    <property type="entry name" value="HTH_ARAC"/>
    <property type="match status" value="1"/>
</dbReference>
<evidence type="ECO:0000256" key="1">
    <source>
        <dbReference type="ARBA" id="ARBA00023015"/>
    </source>
</evidence>
<accession>A0A1N7IYR0</accession>
<name>A0A1N7IYR0_9BACI</name>